<gene>
    <name evidence="3" type="ORF">QBZ16_000833</name>
</gene>
<dbReference type="SUPFAM" id="SSF52833">
    <property type="entry name" value="Thioredoxin-like"/>
    <property type="match status" value="1"/>
</dbReference>
<reference evidence="3" key="1">
    <citation type="submission" date="2021-01" db="EMBL/GenBank/DDBJ databases">
        <authorList>
            <person name="Eckstrom K.M.E."/>
        </authorList>
    </citation>
    <scope>NUCLEOTIDE SEQUENCE</scope>
    <source>
        <strain evidence="3">UVCC 0001</strain>
    </source>
</reference>
<dbReference type="CDD" id="cd02947">
    <property type="entry name" value="TRX_family"/>
    <property type="match status" value="1"/>
</dbReference>
<dbReference type="PRINTS" id="PR00421">
    <property type="entry name" value="THIOREDOXIN"/>
</dbReference>
<dbReference type="InterPro" id="IPR013766">
    <property type="entry name" value="Thioredoxin_domain"/>
</dbReference>
<accession>A0AAD9IDT4</accession>
<evidence type="ECO:0000313" key="4">
    <source>
        <dbReference type="Proteomes" id="UP001255856"/>
    </source>
</evidence>
<dbReference type="Pfam" id="PF00085">
    <property type="entry name" value="Thioredoxin"/>
    <property type="match status" value="1"/>
</dbReference>
<name>A0AAD9IDT4_PROWI</name>
<evidence type="ECO:0000313" key="3">
    <source>
        <dbReference type="EMBL" id="KAK2076309.1"/>
    </source>
</evidence>
<feature type="domain" description="Thioredoxin" evidence="2">
    <location>
        <begin position="52"/>
        <end position="172"/>
    </location>
</feature>
<protein>
    <recommendedName>
        <fullName evidence="2">Thioredoxin domain-containing protein</fullName>
    </recommendedName>
</protein>
<dbReference type="PANTHER" id="PTHR46115">
    <property type="entry name" value="THIOREDOXIN-LIKE PROTEIN 1"/>
    <property type="match status" value="1"/>
</dbReference>
<dbReference type="Gene3D" id="3.40.30.10">
    <property type="entry name" value="Glutaredoxin"/>
    <property type="match status" value="1"/>
</dbReference>
<evidence type="ECO:0000256" key="1">
    <source>
        <dbReference type="ARBA" id="ARBA00023157"/>
    </source>
</evidence>
<proteinExistence type="predicted"/>
<dbReference type="InterPro" id="IPR036249">
    <property type="entry name" value="Thioredoxin-like_sf"/>
</dbReference>
<dbReference type="AlphaFoldDB" id="A0AAD9IDT4"/>
<evidence type="ECO:0000259" key="2">
    <source>
        <dbReference type="PROSITE" id="PS51352"/>
    </source>
</evidence>
<organism evidence="3 4">
    <name type="scientific">Prototheca wickerhamii</name>
    <dbReference type="NCBI Taxonomy" id="3111"/>
    <lineage>
        <taxon>Eukaryota</taxon>
        <taxon>Viridiplantae</taxon>
        <taxon>Chlorophyta</taxon>
        <taxon>core chlorophytes</taxon>
        <taxon>Trebouxiophyceae</taxon>
        <taxon>Chlorellales</taxon>
        <taxon>Chlorellaceae</taxon>
        <taxon>Prototheca</taxon>
    </lineage>
</organism>
<sequence>MLRAAFQTGSRAGLGPQLGRLRACPWQSIALRNKSDSCDECVERSGLGGLDIQSTERSKAAVLELTSDEEVDMALRGLGPTGVAIVDFSASWCPPCKLIAPIYEKLALDYPDIAFYKIDIDGENVRQTVADNDVSAVPTFVSFRGGKPVGQFSGADRTALQLMVDALSSAAA</sequence>
<dbReference type="EMBL" id="JASFZW010000010">
    <property type="protein sequence ID" value="KAK2076309.1"/>
    <property type="molecule type" value="Genomic_DNA"/>
</dbReference>
<keyword evidence="4" id="KW-1185">Reference proteome</keyword>
<dbReference type="InterPro" id="IPR017937">
    <property type="entry name" value="Thioredoxin_CS"/>
</dbReference>
<dbReference type="PROSITE" id="PS00194">
    <property type="entry name" value="THIOREDOXIN_1"/>
    <property type="match status" value="1"/>
</dbReference>
<keyword evidence="1" id="KW-1015">Disulfide bond</keyword>
<comment type="caution">
    <text evidence="3">The sequence shown here is derived from an EMBL/GenBank/DDBJ whole genome shotgun (WGS) entry which is preliminary data.</text>
</comment>
<dbReference type="Proteomes" id="UP001255856">
    <property type="component" value="Unassembled WGS sequence"/>
</dbReference>
<dbReference type="PROSITE" id="PS51352">
    <property type="entry name" value="THIOREDOXIN_2"/>
    <property type="match status" value="1"/>
</dbReference>